<name>A0ABP0GGF1_CLALP</name>
<dbReference type="PANTHER" id="PTHR12289:SF41">
    <property type="entry name" value="FAILED AXON CONNECTIONS-RELATED"/>
    <property type="match status" value="1"/>
</dbReference>
<dbReference type="CDD" id="cd03193">
    <property type="entry name" value="GST_C_Metaxin"/>
    <property type="match status" value="1"/>
</dbReference>
<dbReference type="Pfam" id="PF17171">
    <property type="entry name" value="GST_C_6"/>
    <property type="match status" value="1"/>
</dbReference>
<feature type="region of interest" description="Disordered" evidence="2">
    <location>
        <begin position="249"/>
        <end position="305"/>
    </location>
</feature>
<accession>A0ABP0GGF1</accession>
<feature type="transmembrane region" description="Helical" evidence="3">
    <location>
        <begin position="12"/>
        <end position="33"/>
    </location>
</feature>
<dbReference type="SFLD" id="SFLDG01180">
    <property type="entry name" value="SUF1"/>
    <property type="match status" value="1"/>
</dbReference>
<dbReference type="InterPro" id="IPR012336">
    <property type="entry name" value="Thioredoxin-like_fold"/>
</dbReference>
<reference evidence="6 7" key="1">
    <citation type="submission" date="2024-02" db="EMBL/GenBank/DDBJ databases">
        <authorList>
            <person name="Daric V."/>
            <person name="Darras S."/>
        </authorList>
    </citation>
    <scope>NUCLEOTIDE SEQUENCE [LARGE SCALE GENOMIC DNA]</scope>
</reference>
<keyword evidence="7" id="KW-1185">Reference proteome</keyword>
<organism evidence="6 7">
    <name type="scientific">Clavelina lepadiformis</name>
    <name type="common">Light-bulb sea squirt</name>
    <name type="synonym">Ascidia lepadiformis</name>
    <dbReference type="NCBI Taxonomy" id="159417"/>
    <lineage>
        <taxon>Eukaryota</taxon>
        <taxon>Metazoa</taxon>
        <taxon>Chordata</taxon>
        <taxon>Tunicata</taxon>
        <taxon>Ascidiacea</taxon>
        <taxon>Aplousobranchia</taxon>
        <taxon>Clavelinidae</taxon>
        <taxon>Clavelina</taxon>
    </lineage>
</organism>
<feature type="domain" description="Metaxin glutathione S-transferase" evidence="4">
    <location>
        <begin position="170"/>
        <end position="233"/>
    </location>
</feature>
<evidence type="ECO:0000259" key="5">
    <source>
        <dbReference type="Pfam" id="PF17172"/>
    </source>
</evidence>
<proteinExistence type="inferred from homology"/>
<evidence type="ECO:0000256" key="2">
    <source>
        <dbReference type="SAM" id="MobiDB-lite"/>
    </source>
</evidence>
<keyword evidence="3" id="KW-0812">Transmembrane</keyword>
<evidence type="ECO:0000313" key="7">
    <source>
        <dbReference type="Proteomes" id="UP001642483"/>
    </source>
</evidence>
<evidence type="ECO:0000256" key="1">
    <source>
        <dbReference type="ARBA" id="ARBA00006475"/>
    </source>
</evidence>
<dbReference type="Pfam" id="PF17172">
    <property type="entry name" value="GST_N_4"/>
    <property type="match status" value="1"/>
</dbReference>
<dbReference type="InterPro" id="IPR026928">
    <property type="entry name" value="FAX/IsoI-like"/>
</dbReference>
<sequence>MSEAETEPLIAIYYAAPTLLAPTASPFVLKLLTYLRMTGLKYKSVHTLKMSSKGKHPFIVYKGKEIADSTLIIQFLNNEFNKDLNTSLNAVERATSLAFQRLCEENLVWCVVHDRWIVNTDAFLGQLEMSNMMKKFMSFYVSVRFRRVQQANLHGHGIGRHSDEEILQIGKRDLTALSNFLADKDFFMGSEPTLLDCTSFGLLEQIIECLPGSEYEQFIKEKLPNLVAYTERIKEKFWSDWKEQCAQKKAKHVNQPKSDKEGETLEKVKVEGQNGSGDAYAKSSEEEDATVQEKKTTGMLPVTDS</sequence>
<dbReference type="InterPro" id="IPR040079">
    <property type="entry name" value="Glutathione_S-Trfase"/>
</dbReference>
<dbReference type="InterPro" id="IPR036249">
    <property type="entry name" value="Thioredoxin-like_sf"/>
</dbReference>
<evidence type="ECO:0000256" key="3">
    <source>
        <dbReference type="SAM" id="Phobius"/>
    </source>
</evidence>
<comment type="caution">
    <text evidence="6">The sequence shown here is derived from an EMBL/GenBank/DDBJ whole genome shotgun (WGS) entry which is preliminary data.</text>
</comment>
<keyword evidence="3" id="KW-0472">Membrane</keyword>
<dbReference type="Gene3D" id="1.20.1050.10">
    <property type="match status" value="1"/>
</dbReference>
<dbReference type="InterPro" id="IPR050931">
    <property type="entry name" value="Mito_Protein_Transport_Metaxin"/>
</dbReference>
<evidence type="ECO:0008006" key="8">
    <source>
        <dbReference type="Google" id="ProtNLM"/>
    </source>
</evidence>
<evidence type="ECO:0000259" key="4">
    <source>
        <dbReference type="Pfam" id="PF17171"/>
    </source>
</evidence>
<keyword evidence="3" id="KW-1133">Transmembrane helix</keyword>
<dbReference type="Gene3D" id="3.40.30.10">
    <property type="entry name" value="Glutaredoxin"/>
    <property type="match status" value="1"/>
</dbReference>
<dbReference type="Proteomes" id="UP001642483">
    <property type="component" value="Unassembled WGS sequence"/>
</dbReference>
<dbReference type="EMBL" id="CAWYQH010000108">
    <property type="protein sequence ID" value="CAK8689265.1"/>
    <property type="molecule type" value="Genomic_DNA"/>
</dbReference>
<dbReference type="SFLD" id="SFLDS00019">
    <property type="entry name" value="Glutathione_Transferase_(cytos"/>
    <property type="match status" value="1"/>
</dbReference>
<gene>
    <name evidence="6" type="ORF">CVLEPA_LOCUS21294</name>
</gene>
<dbReference type="PANTHER" id="PTHR12289">
    <property type="entry name" value="METAXIN RELATED"/>
    <property type="match status" value="1"/>
</dbReference>
<comment type="similarity">
    <text evidence="1">Belongs to the FAX family.</text>
</comment>
<feature type="domain" description="Thioredoxin-like fold" evidence="5">
    <location>
        <begin position="26"/>
        <end position="119"/>
    </location>
</feature>
<dbReference type="InterPro" id="IPR033468">
    <property type="entry name" value="Metaxin_GST"/>
</dbReference>
<evidence type="ECO:0000313" key="6">
    <source>
        <dbReference type="EMBL" id="CAK8689265.1"/>
    </source>
</evidence>
<dbReference type="SFLD" id="SFLDG01200">
    <property type="entry name" value="SUF1.1"/>
    <property type="match status" value="1"/>
</dbReference>
<dbReference type="SUPFAM" id="SSF52833">
    <property type="entry name" value="Thioredoxin-like"/>
    <property type="match status" value="1"/>
</dbReference>
<dbReference type="SUPFAM" id="SSF47616">
    <property type="entry name" value="GST C-terminal domain-like"/>
    <property type="match status" value="1"/>
</dbReference>
<dbReference type="InterPro" id="IPR036282">
    <property type="entry name" value="Glutathione-S-Trfase_C_sf"/>
</dbReference>
<feature type="compositionally biased region" description="Basic and acidic residues" evidence="2">
    <location>
        <begin position="257"/>
        <end position="270"/>
    </location>
</feature>
<protein>
    <recommendedName>
        <fullName evidence="8">Failed axon connections protein</fullName>
    </recommendedName>
</protein>